<organism evidence="4">
    <name type="scientific">uncultured Caudovirales phage</name>
    <dbReference type="NCBI Taxonomy" id="2100421"/>
    <lineage>
        <taxon>Viruses</taxon>
        <taxon>Duplodnaviria</taxon>
        <taxon>Heunggongvirae</taxon>
        <taxon>Uroviricota</taxon>
        <taxon>Caudoviricetes</taxon>
        <taxon>Peduoviridae</taxon>
        <taxon>Maltschvirus</taxon>
        <taxon>Maltschvirus maltsch</taxon>
    </lineage>
</organism>
<protein>
    <submittedName>
        <fullName evidence="4">PD-(D/E)XK nuclease superfamily</fullName>
    </submittedName>
</protein>
<proteinExistence type="predicted"/>
<dbReference type="PANTHER" id="PTHR31340">
    <property type="entry name" value="MITOCHONDRIAL GENOME MAINTENANCE EXONUCLEASE 1"/>
    <property type="match status" value="1"/>
</dbReference>
<dbReference type="EMBL" id="LR796944">
    <property type="protein sequence ID" value="CAB4176919.1"/>
    <property type="molecule type" value="Genomic_DNA"/>
</dbReference>
<dbReference type="EMBL" id="LR796858">
    <property type="protein sequence ID" value="CAB4170458.1"/>
    <property type="molecule type" value="Genomic_DNA"/>
</dbReference>
<evidence type="ECO:0000313" key="2">
    <source>
        <dbReference type="EMBL" id="CAB4168135.1"/>
    </source>
</evidence>
<feature type="domain" description="PD-(D/E)XK endonuclease-like" evidence="1">
    <location>
        <begin position="110"/>
        <end position="181"/>
    </location>
</feature>
<dbReference type="InterPro" id="IPR038726">
    <property type="entry name" value="PDDEXK_AddAB-type"/>
</dbReference>
<accession>A0A6J5PYC7</accession>
<dbReference type="EMBL" id="LR796815">
    <property type="protein sequence ID" value="CAB4168135.1"/>
    <property type="molecule type" value="Genomic_DNA"/>
</dbReference>
<name>A0A6J5PYC7_9CAUD</name>
<dbReference type="InterPro" id="IPR011335">
    <property type="entry name" value="Restrct_endonuc-II-like"/>
</dbReference>
<evidence type="ECO:0000313" key="5">
    <source>
        <dbReference type="EMBL" id="CAB4222954.1"/>
    </source>
</evidence>
<evidence type="ECO:0000313" key="4">
    <source>
        <dbReference type="EMBL" id="CAB4176919.1"/>
    </source>
</evidence>
<dbReference type="Pfam" id="PF12705">
    <property type="entry name" value="PDDEXK_1"/>
    <property type="match status" value="1"/>
</dbReference>
<dbReference type="PANTHER" id="PTHR31340:SF3">
    <property type="entry name" value="MITOCHONDRIAL GENOME MAINTENANCE EXONUCLEASE 1"/>
    <property type="match status" value="1"/>
</dbReference>
<evidence type="ECO:0000259" key="1">
    <source>
        <dbReference type="Pfam" id="PF12705"/>
    </source>
</evidence>
<gene>
    <name evidence="5" type="ORF">UFOVP1666_18</name>
    <name evidence="2" type="ORF">UFOVP867_171</name>
    <name evidence="3" type="ORF">UFOVP913_27</name>
    <name evidence="4" type="ORF">UFOVP993_80</name>
</gene>
<dbReference type="Gene3D" id="3.90.320.10">
    <property type="match status" value="1"/>
</dbReference>
<sequence length="215" mass="24722">MKTFIEHNFKKLNRVTIDGTRFYETDGGCYPSVTSVTGMHSKKSIMEWRNRVGEEVANKISNRAASRGTRIHTLCENYILEGKAEPDMFDFEMFNSLIPYLDKIDNIHAFESPLYSHHLQVAGTVDCIAEYEGKLCVVDFKTSSRVKAKKDIHSYFMQTAAYAVAFEELTKIPVGKLVIIMAIDNEKPAIFNENRDNWIQGFKDLREEYRSWKGA</sequence>
<evidence type="ECO:0000313" key="3">
    <source>
        <dbReference type="EMBL" id="CAB4170458.1"/>
    </source>
</evidence>
<dbReference type="InterPro" id="IPR011604">
    <property type="entry name" value="PDDEXK-like_dom_sf"/>
</dbReference>
<reference evidence="4" key="1">
    <citation type="submission" date="2020-05" db="EMBL/GenBank/DDBJ databases">
        <authorList>
            <person name="Chiriac C."/>
            <person name="Salcher M."/>
            <person name="Ghai R."/>
            <person name="Kavagutti S V."/>
        </authorList>
    </citation>
    <scope>NUCLEOTIDE SEQUENCE</scope>
</reference>
<dbReference type="SUPFAM" id="SSF52980">
    <property type="entry name" value="Restriction endonuclease-like"/>
    <property type="match status" value="1"/>
</dbReference>
<dbReference type="EMBL" id="LR797534">
    <property type="protein sequence ID" value="CAB4222954.1"/>
    <property type="molecule type" value="Genomic_DNA"/>
</dbReference>